<evidence type="ECO:0000256" key="2">
    <source>
        <dbReference type="ARBA" id="ARBA00022946"/>
    </source>
</evidence>
<reference evidence="4 5" key="1">
    <citation type="submission" date="2019-12" db="EMBL/GenBank/DDBJ databases">
        <title>Complete genome sequence of Algicella marina strain 9Alg 56(T) isolated from the red alga Tichocarpus crinitus.</title>
        <authorList>
            <person name="Kim S.-G."/>
            <person name="Nedashkovskaya O.I."/>
        </authorList>
    </citation>
    <scope>NUCLEOTIDE SEQUENCE [LARGE SCALE GENOMIC DNA]</scope>
    <source>
        <strain evidence="4 5">9Alg 56</strain>
    </source>
</reference>
<organism evidence="4 5">
    <name type="scientific">Algicella marina</name>
    <dbReference type="NCBI Taxonomy" id="2683284"/>
    <lineage>
        <taxon>Bacteria</taxon>
        <taxon>Pseudomonadati</taxon>
        <taxon>Pseudomonadota</taxon>
        <taxon>Alphaproteobacteria</taxon>
        <taxon>Rhodobacterales</taxon>
        <taxon>Paracoccaceae</taxon>
        <taxon>Algicella</taxon>
    </lineage>
</organism>
<dbReference type="KEGG" id="amaq:GO499_00855"/>
<dbReference type="GO" id="GO:0043461">
    <property type="term" value="P:proton-transporting ATP synthase complex assembly"/>
    <property type="evidence" value="ECO:0007669"/>
    <property type="project" value="InterPro"/>
</dbReference>
<comment type="similarity">
    <text evidence="1">Belongs to the ATP12 family.</text>
</comment>
<name>A0A6P1STS8_9RHOB</name>
<protein>
    <submittedName>
        <fullName evidence="4">ATPase</fullName>
    </submittedName>
</protein>
<sequence>MGEWQLKRFWKDVSVLEKPEGFALTLDGKPVMTPFKSALTFPTRALADAAASEWEAQQDKVQPDAMPITRAGNSAIDKVAPQRPAVEEMLLEYAETDLVCYRAETPQDLVARQTELWDPCLDWIEDHLGVRMLAVTGVMYFPQPGQVRPAFERQLAQYSDFELTALHDLVVLPGSLVLGLAVAEDHLAPAEAWTLARLDEEWQSEFWGKDAEAEAKAMSRFRDFEAAATFLRLCRSENTR</sequence>
<evidence type="ECO:0000313" key="4">
    <source>
        <dbReference type="EMBL" id="QHQ33828.1"/>
    </source>
</evidence>
<dbReference type="PANTHER" id="PTHR21013">
    <property type="entry name" value="ATP SYNTHASE MITOCHONDRIAL F1 COMPLEX ASSEMBLY FACTOR 2/ATP12 PROTEIN, MITOCHONDRIAL PRECURSOR"/>
    <property type="match status" value="1"/>
</dbReference>
<evidence type="ECO:0000313" key="5">
    <source>
        <dbReference type="Proteomes" id="UP000464495"/>
    </source>
</evidence>
<proteinExistence type="inferred from homology"/>
<keyword evidence="2" id="KW-0809">Transit peptide</keyword>
<dbReference type="InterPro" id="IPR011419">
    <property type="entry name" value="ATP12_ATP_synth-F1-assembly"/>
</dbReference>
<dbReference type="Pfam" id="PF07542">
    <property type="entry name" value="ATP12"/>
    <property type="match status" value="1"/>
</dbReference>
<dbReference type="InterPro" id="IPR042272">
    <property type="entry name" value="ATP12_ATP_synth-F1-assembly_N"/>
</dbReference>
<dbReference type="AlphaFoldDB" id="A0A6P1STS8"/>
<dbReference type="Gene3D" id="3.30.2180.10">
    <property type="entry name" value="ATP12-like"/>
    <property type="match status" value="1"/>
</dbReference>
<evidence type="ECO:0000256" key="1">
    <source>
        <dbReference type="ARBA" id="ARBA00008231"/>
    </source>
</evidence>
<dbReference type="RefSeq" id="WP_161860399.1">
    <property type="nucleotide sequence ID" value="NZ_CP046620.1"/>
</dbReference>
<dbReference type="EMBL" id="CP046620">
    <property type="protein sequence ID" value="QHQ33828.1"/>
    <property type="molecule type" value="Genomic_DNA"/>
</dbReference>
<dbReference type="PANTHER" id="PTHR21013:SF10">
    <property type="entry name" value="ATP SYNTHASE MITOCHONDRIAL F1 COMPLEX ASSEMBLY FACTOR 2"/>
    <property type="match status" value="1"/>
</dbReference>
<dbReference type="Proteomes" id="UP000464495">
    <property type="component" value="Chromosome"/>
</dbReference>
<evidence type="ECO:0000256" key="3">
    <source>
        <dbReference type="ARBA" id="ARBA00023186"/>
    </source>
</evidence>
<keyword evidence="5" id="KW-1185">Reference proteome</keyword>
<dbReference type="Gene3D" id="1.10.3580.10">
    <property type="entry name" value="ATP12 ATPase"/>
    <property type="match status" value="1"/>
</dbReference>
<dbReference type="InterPro" id="IPR023335">
    <property type="entry name" value="ATP12_ortho_dom_sf"/>
</dbReference>
<accession>A0A6P1STS8</accession>
<gene>
    <name evidence="4" type="ORF">GO499_00855</name>
</gene>
<keyword evidence="3" id="KW-0143">Chaperone</keyword>
<dbReference type="SUPFAM" id="SSF160909">
    <property type="entry name" value="ATP12-like"/>
    <property type="match status" value="1"/>
</dbReference>